<evidence type="ECO:0000313" key="2">
    <source>
        <dbReference type="EMBL" id="GAA0942060.1"/>
    </source>
</evidence>
<dbReference type="Proteomes" id="UP001500542">
    <property type="component" value="Unassembled WGS sequence"/>
</dbReference>
<keyword evidence="1" id="KW-1133">Transmembrane helix</keyword>
<accession>A0ABN1QFL7</accession>
<organism evidence="2 3">
    <name type="scientific">Kribbella koreensis</name>
    <dbReference type="NCBI Taxonomy" id="57909"/>
    <lineage>
        <taxon>Bacteria</taxon>
        <taxon>Bacillati</taxon>
        <taxon>Actinomycetota</taxon>
        <taxon>Actinomycetes</taxon>
        <taxon>Propionibacteriales</taxon>
        <taxon>Kribbellaceae</taxon>
        <taxon>Kribbella</taxon>
    </lineage>
</organism>
<dbReference type="RefSeq" id="WP_343970335.1">
    <property type="nucleotide sequence ID" value="NZ_BAAAHK010000007.1"/>
</dbReference>
<proteinExistence type="predicted"/>
<gene>
    <name evidence="2" type="ORF">GCM10009554_34250</name>
</gene>
<protein>
    <recommendedName>
        <fullName evidence="4">Cobalt/nickel transport protein</fullName>
    </recommendedName>
</protein>
<keyword evidence="1" id="KW-0472">Membrane</keyword>
<keyword evidence="1" id="KW-0812">Transmembrane</keyword>
<reference evidence="2 3" key="1">
    <citation type="journal article" date="2019" name="Int. J. Syst. Evol. Microbiol.">
        <title>The Global Catalogue of Microorganisms (GCM) 10K type strain sequencing project: providing services to taxonomists for standard genome sequencing and annotation.</title>
        <authorList>
            <consortium name="The Broad Institute Genomics Platform"/>
            <consortium name="The Broad Institute Genome Sequencing Center for Infectious Disease"/>
            <person name="Wu L."/>
            <person name="Ma J."/>
        </authorList>
    </citation>
    <scope>NUCLEOTIDE SEQUENCE [LARGE SCALE GENOMIC DNA]</scope>
    <source>
        <strain evidence="2 3">JCM 10977</strain>
    </source>
</reference>
<keyword evidence="3" id="KW-1185">Reference proteome</keyword>
<dbReference type="EMBL" id="BAAAHK010000007">
    <property type="protein sequence ID" value="GAA0942060.1"/>
    <property type="molecule type" value="Genomic_DNA"/>
</dbReference>
<evidence type="ECO:0000256" key="1">
    <source>
        <dbReference type="SAM" id="Phobius"/>
    </source>
</evidence>
<name>A0ABN1QFL7_9ACTN</name>
<feature type="transmembrane region" description="Helical" evidence="1">
    <location>
        <begin position="62"/>
        <end position="81"/>
    </location>
</feature>
<comment type="caution">
    <text evidence="2">The sequence shown here is derived from an EMBL/GenBank/DDBJ whole genome shotgun (WGS) entry which is preliminary data.</text>
</comment>
<evidence type="ECO:0000313" key="3">
    <source>
        <dbReference type="Proteomes" id="UP001500542"/>
    </source>
</evidence>
<sequence length="96" mass="9694">MAIKTISRIGVIAATVGIAGFPLTITAPAHAINKPDPGGSSAFTEPELVPTAGETEPDLTQLGAGTLGGIAITVAGYTVAARRRDDKPGQRLKSKA</sequence>
<evidence type="ECO:0008006" key="4">
    <source>
        <dbReference type="Google" id="ProtNLM"/>
    </source>
</evidence>